<evidence type="ECO:0000256" key="2">
    <source>
        <dbReference type="ARBA" id="ARBA00023016"/>
    </source>
</evidence>
<keyword evidence="2 3" id="KW-0346">Stress response</keyword>
<dbReference type="STRING" id="1830138.SAMN05443507_13219"/>
<dbReference type="GO" id="GO:0005829">
    <property type="term" value="C:cytosol"/>
    <property type="evidence" value="ECO:0007669"/>
    <property type="project" value="TreeGrafter"/>
</dbReference>
<comment type="subunit">
    <text evidence="3">Homohexamer.</text>
</comment>
<evidence type="ECO:0000313" key="6">
    <source>
        <dbReference type="Proteomes" id="UP000184016"/>
    </source>
</evidence>
<name>A0A1M6X782_9BACL</name>
<feature type="domain" description="Sm" evidence="4">
    <location>
        <begin position="40"/>
        <end position="100"/>
    </location>
</feature>
<dbReference type="NCBIfam" id="TIGR02383">
    <property type="entry name" value="Hfq"/>
    <property type="match status" value="1"/>
</dbReference>
<dbReference type="PANTHER" id="PTHR34772:SF1">
    <property type="entry name" value="RNA-BINDING PROTEIN HFQ"/>
    <property type="match status" value="1"/>
</dbReference>
<dbReference type="AlphaFoldDB" id="A0A1M6X782"/>
<dbReference type="SUPFAM" id="SSF50182">
    <property type="entry name" value="Sm-like ribonucleoproteins"/>
    <property type="match status" value="1"/>
</dbReference>
<evidence type="ECO:0000259" key="4">
    <source>
        <dbReference type="PROSITE" id="PS52002"/>
    </source>
</evidence>
<sequence length="114" mass="12692">MLTSKLLHACSRIQSSDAATPERNEQGVNGVSKQPVNIQDTFLNQVRKEKIPVIVYLVNGFQIRGNVKAFDNFTIVVEADGKQQMIYKHAVSTFIPLRAVNLMNAEESSVSDEN</sequence>
<dbReference type="InterPro" id="IPR005001">
    <property type="entry name" value="Hfq"/>
</dbReference>
<dbReference type="PROSITE" id="PS52002">
    <property type="entry name" value="SM"/>
    <property type="match status" value="1"/>
</dbReference>
<dbReference type="GO" id="GO:0006355">
    <property type="term" value="P:regulation of DNA-templated transcription"/>
    <property type="evidence" value="ECO:0007669"/>
    <property type="project" value="InterPro"/>
</dbReference>
<reference evidence="6" key="1">
    <citation type="submission" date="2016-11" db="EMBL/GenBank/DDBJ databases">
        <authorList>
            <person name="Varghese N."/>
            <person name="Submissions S."/>
        </authorList>
    </citation>
    <scope>NUCLEOTIDE SEQUENCE [LARGE SCALE GENOMIC DNA]</scope>
    <source>
        <strain evidence="6">USBA-503</strain>
    </source>
</reference>
<dbReference type="GO" id="GO:0003723">
    <property type="term" value="F:RNA binding"/>
    <property type="evidence" value="ECO:0007669"/>
    <property type="project" value="UniProtKB-UniRule"/>
</dbReference>
<dbReference type="Proteomes" id="UP000184016">
    <property type="component" value="Unassembled WGS sequence"/>
</dbReference>
<evidence type="ECO:0000313" key="5">
    <source>
        <dbReference type="EMBL" id="SHL01857.1"/>
    </source>
</evidence>
<comment type="similarity">
    <text evidence="3">Belongs to the Hfq family.</text>
</comment>
<dbReference type="PANTHER" id="PTHR34772">
    <property type="entry name" value="RNA-BINDING PROTEIN HFQ"/>
    <property type="match status" value="1"/>
</dbReference>
<gene>
    <name evidence="3" type="primary">hfq</name>
    <name evidence="5" type="ORF">SAMN05443507_13219</name>
</gene>
<dbReference type="GO" id="GO:0043487">
    <property type="term" value="P:regulation of RNA stability"/>
    <property type="evidence" value="ECO:0007669"/>
    <property type="project" value="TreeGrafter"/>
</dbReference>
<dbReference type="HAMAP" id="MF_00436">
    <property type="entry name" value="Hfq"/>
    <property type="match status" value="1"/>
</dbReference>
<dbReference type="InterPro" id="IPR047575">
    <property type="entry name" value="Sm"/>
</dbReference>
<keyword evidence="6" id="KW-1185">Reference proteome</keyword>
<dbReference type="Pfam" id="PF17209">
    <property type="entry name" value="Hfq"/>
    <property type="match status" value="1"/>
</dbReference>
<dbReference type="CDD" id="cd01716">
    <property type="entry name" value="Hfq"/>
    <property type="match status" value="1"/>
</dbReference>
<dbReference type="GO" id="GO:0045974">
    <property type="term" value="P:regulation of translation, ncRNA-mediated"/>
    <property type="evidence" value="ECO:0007669"/>
    <property type="project" value="TreeGrafter"/>
</dbReference>
<evidence type="ECO:0000256" key="1">
    <source>
        <dbReference type="ARBA" id="ARBA00022884"/>
    </source>
</evidence>
<comment type="function">
    <text evidence="3">RNA chaperone that binds small regulatory RNA (sRNAs) and mRNAs to facilitate mRNA translational regulation in response to envelope stress, environmental stress and changes in metabolite concentrations. Also binds with high specificity to tRNAs.</text>
</comment>
<evidence type="ECO:0000256" key="3">
    <source>
        <dbReference type="HAMAP-Rule" id="MF_00436"/>
    </source>
</evidence>
<dbReference type="EMBL" id="FRAF01000032">
    <property type="protein sequence ID" value="SHL01857.1"/>
    <property type="molecule type" value="Genomic_DNA"/>
</dbReference>
<protein>
    <recommendedName>
        <fullName evidence="3">RNA-binding protein Hfq</fullName>
    </recommendedName>
</protein>
<organism evidence="5 6">
    <name type="scientific">Alicyclobacillus tolerans</name>
    <dbReference type="NCBI Taxonomy" id="90970"/>
    <lineage>
        <taxon>Bacteria</taxon>
        <taxon>Bacillati</taxon>
        <taxon>Bacillota</taxon>
        <taxon>Bacilli</taxon>
        <taxon>Bacillales</taxon>
        <taxon>Alicyclobacillaceae</taxon>
        <taxon>Alicyclobacillus</taxon>
    </lineage>
</organism>
<dbReference type="InterPro" id="IPR010920">
    <property type="entry name" value="LSM_dom_sf"/>
</dbReference>
<dbReference type="Gene3D" id="2.30.30.100">
    <property type="match status" value="1"/>
</dbReference>
<proteinExistence type="inferred from homology"/>
<dbReference type="NCBIfam" id="NF001602">
    <property type="entry name" value="PRK00395.1"/>
    <property type="match status" value="1"/>
</dbReference>
<accession>A0A1M6X782</accession>
<keyword evidence="1 3" id="KW-0694">RNA-binding</keyword>